<dbReference type="EMBL" id="JAPKNA010000001">
    <property type="protein sequence ID" value="MCX5462840.1"/>
    <property type="molecule type" value="Genomic_DNA"/>
</dbReference>
<keyword evidence="6" id="KW-0574">Periplasm</keyword>
<dbReference type="PROSITE" id="PS01157">
    <property type="entry name" value="ACID_PHOSPH_CL_A"/>
    <property type="match status" value="1"/>
</dbReference>
<keyword evidence="12" id="KW-1185">Reference proteome</keyword>
<dbReference type="InterPro" id="IPR000326">
    <property type="entry name" value="PAP2/HPO"/>
</dbReference>
<gene>
    <name evidence="11" type="ORF">OSH09_01495</name>
</gene>
<feature type="domain" description="Phosphatidic acid phosphatase type 2/haloperoxidase" evidence="10">
    <location>
        <begin position="123"/>
        <end position="237"/>
    </location>
</feature>
<dbReference type="InterPro" id="IPR036938">
    <property type="entry name" value="PAP2/HPO_sf"/>
</dbReference>
<evidence type="ECO:0000256" key="7">
    <source>
        <dbReference type="ARBA" id="ARBA00022801"/>
    </source>
</evidence>
<evidence type="ECO:0000313" key="11">
    <source>
        <dbReference type="EMBL" id="MCX5462840.1"/>
    </source>
</evidence>
<comment type="subcellular location">
    <subcellularLocation>
        <location evidence="2">Periplasm</location>
    </subcellularLocation>
</comment>
<comment type="catalytic activity">
    <reaction evidence="1 8">
        <text>a phosphate monoester + H2O = an alcohol + phosphate</text>
        <dbReference type="Rhea" id="RHEA:15017"/>
        <dbReference type="ChEBI" id="CHEBI:15377"/>
        <dbReference type="ChEBI" id="CHEBI:30879"/>
        <dbReference type="ChEBI" id="CHEBI:43474"/>
        <dbReference type="ChEBI" id="CHEBI:67140"/>
        <dbReference type="EC" id="3.1.3.2"/>
    </reaction>
</comment>
<evidence type="ECO:0000256" key="8">
    <source>
        <dbReference type="PIRNR" id="PIRNR000897"/>
    </source>
</evidence>
<comment type="similarity">
    <text evidence="3 8">Belongs to the class A bacterial acid phosphatase family.</text>
</comment>
<sequence>MFNAMTCHRTWLGVAGGLCLLASGAVHAQAQPAAKVTDPHFKLAPGYLKPADLPDSLMLLGAPPAKDSAAFARDEESRQAALALKKSARWDLAHQDADLVFPRPAQNYSCALGVRIDESTTPVIYQMMQRLLTDAGLSTYGVKNKYQRVRPFALHQEGTCTPGDEDLLRNDGSYPSGHTAAGWAWALVLAQISPERSNELLARGLSFGQSRVICNAHWQSDVDAGRVMGAATVARLQSDAAFQADIQAARQELEKAKAAQGNEPLDCVAELAALS</sequence>
<dbReference type="Proteomes" id="UP001209916">
    <property type="component" value="Unassembled WGS sequence"/>
</dbReference>
<evidence type="ECO:0000256" key="3">
    <source>
        <dbReference type="ARBA" id="ARBA00009017"/>
    </source>
</evidence>
<dbReference type="EC" id="3.1.3.2" evidence="4 8"/>
<dbReference type="PRINTS" id="PR00483">
    <property type="entry name" value="BACPHPHTASE"/>
</dbReference>
<dbReference type="SMART" id="SM00014">
    <property type="entry name" value="acidPPc"/>
    <property type="match status" value="1"/>
</dbReference>
<dbReference type="InterPro" id="IPR001011">
    <property type="entry name" value="Acid_Pase_classA_bac"/>
</dbReference>
<proteinExistence type="inferred from homology"/>
<evidence type="ECO:0000313" key="12">
    <source>
        <dbReference type="Proteomes" id="UP001209916"/>
    </source>
</evidence>
<feature type="chain" id="PRO_5045799982" description="Acid phosphatase" evidence="9">
    <location>
        <begin position="29"/>
        <end position="275"/>
    </location>
</feature>
<dbReference type="CDD" id="cd03397">
    <property type="entry name" value="PAP2_acid_phosphatase"/>
    <property type="match status" value="1"/>
</dbReference>
<dbReference type="RefSeq" id="WP_266119924.1">
    <property type="nucleotide sequence ID" value="NZ_JAPKNA010000001.1"/>
</dbReference>
<protein>
    <recommendedName>
        <fullName evidence="4 8">Acid phosphatase</fullName>
        <ecNumber evidence="4 8">3.1.3.2</ecNumber>
    </recommendedName>
</protein>
<dbReference type="Pfam" id="PF01569">
    <property type="entry name" value="PAP2"/>
    <property type="match status" value="1"/>
</dbReference>
<evidence type="ECO:0000256" key="5">
    <source>
        <dbReference type="ARBA" id="ARBA00022729"/>
    </source>
</evidence>
<name>A0ABT3VHC4_9BURK</name>
<evidence type="ECO:0000256" key="9">
    <source>
        <dbReference type="SAM" id="SignalP"/>
    </source>
</evidence>
<accession>A0ABT3VHC4</accession>
<dbReference type="InterPro" id="IPR018296">
    <property type="entry name" value="Acid_Pase_classA_bac_CS"/>
</dbReference>
<evidence type="ECO:0000256" key="1">
    <source>
        <dbReference type="ARBA" id="ARBA00000032"/>
    </source>
</evidence>
<keyword evidence="7 8" id="KW-0378">Hydrolase</keyword>
<dbReference type="PIRSF" id="PIRSF000897">
    <property type="entry name" value="Acid_Ptase_ClsA"/>
    <property type="match status" value="1"/>
</dbReference>
<organism evidence="11 12">
    <name type="scientific">Alcaligenes parafaecalis</name>
    <dbReference type="NCBI Taxonomy" id="171260"/>
    <lineage>
        <taxon>Bacteria</taxon>
        <taxon>Pseudomonadati</taxon>
        <taxon>Pseudomonadota</taxon>
        <taxon>Betaproteobacteria</taxon>
        <taxon>Burkholderiales</taxon>
        <taxon>Alcaligenaceae</taxon>
        <taxon>Alcaligenes</taxon>
    </lineage>
</organism>
<dbReference type="Gene3D" id="1.20.144.10">
    <property type="entry name" value="Phosphatidic acid phosphatase type 2/haloperoxidase"/>
    <property type="match status" value="1"/>
</dbReference>
<dbReference type="SUPFAM" id="SSF48317">
    <property type="entry name" value="Acid phosphatase/Vanadium-dependent haloperoxidase"/>
    <property type="match status" value="1"/>
</dbReference>
<keyword evidence="5 9" id="KW-0732">Signal</keyword>
<evidence type="ECO:0000256" key="2">
    <source>
        <dbReference type="ARBA" id="ARBA00004418"/>
    </source>
</evidence>
<comment type="caution">
    <text evidence="11">The sequence shown here is derived from an EMBL/GenBank/DDBJ whole genome shotgun (WGS) entry which is preliminary data.</text>
</comment>
<feature type="signal peptide" evidence="9">
    <location>
        <begin position="1"/>
        <end position="28"/>
    </location>
</feature>
<evidence type="ECO:0000256" key="6">
    <source>
        <dbReference type="ARBA" id="ARBA00022764"/>
    </source>
</evidence>
<evidence type="ECO:0000259" key="10">
    <source>
        <dbReference type="SMART" id="SM00014"/>
    </source>
</evidence>
<evidence type="ECO:0000256" key="4">
    <source>
        <dbReference type="ARBA" id="ARBA00012646"/>
    </source>
</evidence>
<reference evidence="11 12" key="1">
    <citation type="submission" date="2022-11" db="EMBL/GenBank/DDBJ databases">
        <title>Biodiversity and phylogenetic relationships of bacteria.</title>
        <authorList>
            <person name="Machado R.A.R."/>
            <person name="Bhat A."/>
            <person name="Loulou A."/>
            <person name="Kallel S."/>
        </authorList>
    </citation>
    <scope>NUCLEOTIDE SEQUENCE [LARGE SCALE GENOMIC DNA]</scope>
    <source>
        <strain evidence="11 12">DSM 13975</strain>
    </source>
</reference>